<gene>
    <name evidence="3" type="ORF">HGP29_23780</name>
</gene>
<dbReference type="AlphaFoldDB" id="A0A7X8SPX8"/>
<comment type="caution">
    <text evidence="3">The sequence shown here is derived from an EMBL/GenBank/DDBJ whole genome shotgun (WGS) entry which is preliminary data.</text>
</comment>
<sequence length="346" mass="39958">MKTTQKKTNIRRKGSRSDVRKYGIIFNGVFTAIFTTIILLEIQFPNILSLVGILDTKEFNRETYLLTLRFLDLIFITGTVYFYLDKSKPFNIYLGILFLFLCIYSIWGIHDLPNVILTSLEITDDKIIGQIREVSNPTFYSIGFTFAILIFFLFRLISDLMKDPEDQIIYVPKYYNKENKSNEEERIDAIKERAQLIRKNIRSSILTVEDQEDREQKLLNAICKEFKVCTGIYYKVNKKEDIDIIQYSKGFSFFLPDSQVLTYEFGEGLPGQVAKTKTSIISNSIPERYINVVSGLGDASPNSLMISPILNDDDVLTGVVELASFNNFTKDDREILDNVTKWFTEN</sequence>
<feature type="transmembrane region" description="Helical" evidence="1">
    <location>
        <begin position="21"/>
        <end position="44"/>
    </location>
</feature>
<evidence type="ECO:0000313" key="4">
    <source>
        <dbReference type="Proteomes" id="UP000585050"/>
    </source>
</evidence>
<dbReference type="SUPFAM" id="SSF55781">
    <property type="entry name" value="GAF domain-like"/>
    <property type="match status" value="1"/>
</dbReference>
<feature type="domain" description="GAF" evidence="2">
    <location>
        <begin position="216"/>
        <end position="338"/>
    </location>
</feature>
<dbReference type="RefSeq" id="WP_168884956.1">
    <property type="nucleotide sequence ID" value="NZ_JABAIL010000010.1"/>
</dbReference>
<dbReference type="InterPro" id="IPR003018">
    <property type="entry name" value="GAF"/>
</dbReference>
<evidence type="ECO:0000256" key="1">
    <source>
        <dbReference type="SAM" id="Phobius"/>
    </source>
</evidence>
<feature type="transmembrane region" description="Helical" evidence="1">
    <location>
        <begin position="64"/>
        <end position="84"/>
    </location>
</feature>
<keyword evidence="1" id="KW-0812">Transmembrane</keyword>
<name>A0A7X8SPX8_9BACT</name>
<proteinExistence type="predicted"/>
<dbReference type="EMBL" id="JABAIL010000010">
    <property type="protein sequence ID" value="NLR94245.1"/>
    <property type="molecule type" value="Genomic_DNA"/>
</dbReference>
<evidence type="ECO:0000259" key="2">
    <source>
        <dbReference type="Pfam" id="PF13185"/>
    </source>
</evidence>
<keyword evidence="4" id="KW-1185">Reference proteome</keyword>
<protein>
    <submittedName>
        <fullName evidence="3">GAF domain-containing protein</fullName>
    </submittedName>
</protein>
<reference evidence="3 4" key="1">
    <citation type="submission" date="2020-04" db="EMBL/GenBank/DDBJ databases">
        <title>Flammeovirga sp. SR4, a novel species isolated from seawater.</title>
        <authorList>
            <person name="Wang X."/>
        </authorList>
    </citation>
    <scope>NUCLEOTIDE SEQUENCE [LARGE SCALE GENOMIC DNA]</scope>
    <source>
        <strain evidence="3 4">SR4</strain>
    </source>
</reference>
<organism evidence="3 4">
    <name type="scientific">Flammeovirga agarivorans</name>
    <dbReference type="NCBI Taxonomy" id="2726742"/>
    <lineage>
        <taxon>Bacteria</taxon>
        <taxon>Pseudomonadati</taxon>
        <taxon>Bacteroidota</taxon>
        <taxon>Cytophagia</taxon>
        <taxon>Cytophagales</taxon>
        <taxon>Flammeovirgaceae</taxon>
        <taxon>Flammeovirga</taxon>
    </lineage>
</organism>
<dbReference type="InterPro" id="IPR029016">
    <property type="entry name" value="GAF-like_dom_sf"/>
</dbReference>
<keyword evidence="1" id="KW-1133">Transmembrane helix</keyword>
<dbReference type="Gene3D" id="3.30.450.40">
    <property type="match status" value="1"/>
</dbReference>
<keyword evidence="1" id="KW-0472">Membrane</keyword>
<feature type="transmembrane region" description="Helical" evidence="1">
    <location>
        <begin position="91"/>
        <end position="110"/>
    </location>
</feature>
<evidence type="ECO:0000313" key="3">
    <source>
        <dbReference type="EMBL" id="NLR94245.1"/>
    </source>
</evidence>
<dbReference type="Pfam" id="PF13185">
    <property type="entry name" value="GAF_2"/>
    <property type="match status" value="1"/>
</dbReference>
<dbReference type="Proteomes" id="UP000585050">
    <property type="component" value="Unassembled WGS sequence"/>
</dbReference>
<accession>A0A7X8SPX8</accession>
<feature type="transmembrane region" description="Helical" evidence="1">
    <location>
        <begin position="139"/>
        <end position="157"/>
    </location>
</feature>